<keyword evidence="5 8" id="KW-0067">ATP-binding</keyword>
<keyword evidence="3 8" id="KW-0436">Ligase</keyword>
<dbReference type="PRINTS" id="PR00987">
    <property type="entry name" value="TRNASYNTHGLU"/>
</dbReference>
<keyword evidence="4 8" id="KW-0547">Nucleotide-binding</keyword>
<dbReference type="InterPro" id="IPR000924">
    <property type="entry name" value="Glu/Gln-tRNA-synth"/>
</dbReference>
<dbReference type="PANTHER" id="PTHR43311">
    <property type="entry name" value="GLUTAMATE--TRNA LIGASE"/>
    <property type="match status" value="1"/>
</dbReference>
<evidence type="ECO:0000256" key="6">
    <source>
        <dbReference type="ARBA" id="ARBA00022917"/>
    </source>
</evidence>
<gene>
    <name evidence="8" type="primary">gltX</name>
    <name evidence="12" type="ORF">AWN90_06415</name>
</gene>
<dbReference type="Pfam" id="PF19269">
    <property type="entry name" value="Anticodon_2"/>
    <property type="match status" value="1"/>
</dbReference>
<dbReference type="EC" id="6.1.1.17" evidence="8"/>
<keyword evidence="13" id="KW-1185">Reference proteome</keyword>
<keyword evidence="6 8" id="KW-0648">Protein biosynthesis</keyword>
<dbReference type="InterPro" id="IPR049940">
    <property type="entry name" value="GluQ/Sye"/>
</dbReference>
<dbReference type="InterPro" id="IPR004527">
    <property type="entry name" value="Glu-tRNA-ligase_bac/mito"/>
</dbReference>
<dbReference type="NCBIfam" id="TIGR00464">
    <property type="entry name" value="gltX_bact"/>
    <property type="match status" value="1"/>
</dbReference>
<dbReference type="GO" id="GO:0000049">
    <property type="term" value="F:tRNA binding"/>
    <property type="evidence" value="ECO:0007669"/>
    <property type="project" value="InterPro"/>
</dbReference>
<dbReference type="PANTHER" id="PTHR43311:SF2">
    <property type="entry name" value="GLUTAMATE--TRNA LIGASE, MITOCHONDRIAL-RELATED"/>
    <property type="match status" value="1"/>
</dbReference>
<feature type="region of interest" description="Disordered" evidence="9">
    <location>
        <begin position="115"/>
        <end position="134"/>
    </location>
</feature>
<feature type="binding site" evidence="8">
    <location>
        <position position="257"/>
    </location>
    <ligand>
        <name>ATP</name>
        <dbReference type="ChEBI" id="CHEBI:30616"/>
    </ligand>
</feature>
<dbReference type="RefSeq" id="WP_067578523.1">
    <property type="nucleotide sequence ID" value="NZ_JABMCZ010000003.1"/>
</dbReference>
<comment type="subcellular location">
    <subcellularLocation>
        <location evidence="8">Cytoplasm</location>
    </subcellularLocation>
</comment>
<comment type="caution">
    <text evidence="8">Lacks conserved residue(s) required for the propagation of feature annotation.</text>
</comment>
<dbReference type="Gene3D" id="3.40.50.620">
    <property type="entry name" value="HUPs"/>
    <property type="match status" value="1"/>
</dbReference>
<keyword evidence="2 8" id="KW-0963">Cytoplasm</keyword>
<dbReference type="SUPFAM" id="SSF48163">
    <property type="entry name" value="An anticodon-binding domain of class I aminoacyl-tRNA synthetases"/>
    <property type="match status" value="1"/>
</dbReference>
<proteinExistence type="inferred from homology"/>
<dbReference type="InterPro" id="IPR014729">
    <property type="entry name" value="Rossmann-like_a/b/a_fold"/>
</dbReference>
<dbReference type="Gene3D" id="1.10.8.70">
    <property type="entry name" value="Glutamate-tRNA synthetase, class I, anticodon-binding domain 1"/>
    <property type="match status" value="1"/>
</dbReference>
<dbReference type="GO" id="GO:0005524">
    <property type="term" value="F:ATP binding"/>
    <property type="evidence" value="ECO:0007669"/>
    <property type="project" value="UniProtKB-UniRule"/>
</dbReference>
<feature type="short sequence motif" description="'HIGH' region" evidence="8">
    <location>
        <begin position="10"/>
        <end position="20"/>
    </location>
</feature>
<dbReference type="InterPro" id="IPR020752">
    <property type="entry name" value="Glu-tRNA-synth_I_codon-bd_sub1"/>
</dbReference>
<comment type="similarity">
    <text evidence="1 8">Belongs to the class-I aminoacyl-tRNA synthetase family. Glutamate--tRNA ligase type 1 subfamily.</text>
</comment>
<evidence type="ECO:0000256" key="1">
    <source>
        <dbReference type="ARBA" id="ARBA00007894"/>
    </source>
</evidence>
<keyword evidence="7 8" id="KW-0030">Aminoacyl-tRNA synthetase</keyword>
<dbReference type="SUPFAM" id="SSF52374">
    <property type="entry name" value="Nucleotidylyl transferase"/>
    <property type="match status" value="1"/>
</dbReference>
<organism evidence="12 13">
    <name type="scientific">Nocardia terpenica</name>
    <dbReference type="NCBI Taxonomy" id="455432"/>
    <lineage>
        <taxon>Bacteria</taxon>
        <taxon>Bacillati</taxon>
        <taxon>Actinomycetota</taxon>
        <taxon>Actinomycetes</taxon>
        <taxon>Mycobacteriales</taxon>
        <taxon>Nocardiaceae</taxon>
        <taxon>Nocardia</taxon>
    </lineage>
</organism>
<dbReference type="Proteomes" id="UP000076512">
    <property type="component" value="Unassembled WGS sequence"/>
</dbReference>
<evidence type="ECO:0000313" key="13">
    <source>
        <dbReference type="Proteomes" id="UP000076512"/>
    </source>
</evidence>
<comment type="subunit">
    <text evidence="8">Monomer.</text>
</comment>
<evidence type="ECO:0000256" key="8">
    <source>
        <dbReference type="HAMAP-Rule" id="MF_00022"/>
    </source>
</evidence>
<dbReference type="GO" id="GO:0006424">
    <property type="term" value="P:glutamyl-tRNA aminoacylation"/>
    <property type="evidence" value="ECO:0007669"/>
    <property type="project" value="UniProtKB-UniRule"/>
</dbReference>
<feature type="domain" description="Glutamyl/glutaminyl-tRNA synthetase class Ib catalytic" evidence="10">
    <location>
        <begin position="4"/>
        <end position="320"/>
    </location>
</feature>
<dbReference type="GO" id="GO:0005829">
    <property type="term" value="C:cytosol"/>
    <property type="evidence" value="ECO:0007669"/>
    <property type="project" value="TreeGrafter"/>
</dbReference>
<evidence type="ECO:0000256" key="7">
    <source>
        <dbReference type="ARBA" id="ARBA00023146"/>
    </source>
</evidence>
<dbReference type="FunFam" id="3.40.50.620:FF:000149">
    <property type="entry name" value="Glutamate--tRNA ligase"/>
    <property type="match status" value="1"/>
</dbReference>
<dbReference type="OrthoDB" id="9807503at2"/>
<dbReference type="InterPro" id="IPR045462">
    <property type="entry name" value="aa-tRNA-synth_I_cd-bd"/>
</dbReference>
<dbReference type="EMBL" id="LWGR01000016">
    <property type="protein sequence ID" value="KZM70181.1"/>
    <property type="molecule type" value="Genomic_DNA"/>
</dbReference>
<dbReference type="InterPro" id="IPR020058">
    <property type="entry name" value="Glu/Gln-tRNA-synth_Ib_cat-dom"/>
</dbReference>
<evidence type="ECO:0000256" key="2">
    <source>
        <dbReference type="ARBA" id="ARBA00022490"/>
    </source>
</evidence>
<dbReference type="Pfam" id="PF00749">
    <property type="entry name" value="tRNA-synt_1c"/>
    <property type="match status" value="1"/>
</dbReference>
<feature type="short sequence motif" description="'KMSKS' region" evidence="8">
    <location>
        <begin position="254"/>
        <end position="258"/>
    </location>
</feature>
<comment type="function">
    <text evidence="8">Catalyzes the attachment of glutamate to tRNA(Glu) in a two-step reaction: glutamate is first activated by ATP to form Glu-AMP and then transferred to the acceptor end of tRNA(Glu).</text>
</comment>
<dbReference type="InterPro" id="IPR020061">
    <property type="entry name" value="Glu_tRNA_lig_a-bdl"/>
</dbReference>
<evidence type="ECO:0000259" key="11">
    <source>
        <dbReference type="Pfam" id="PF19269"/>
    </source>
</evidence>
<dbReference type="Gene3D" id="1.10.1160.10">
    <property type="entry name" value="Glutamyl-trna Synthetase, Domain 2"/>
    <property type="match status" value="1"/>
</dbReference>
<evidence type="ECO:0000259" key="10">
    <source>
        <dbReference type="Pfam" id="PF00749"/>
    </source>
</evidence>
<sequence length="490" mass="54130">MTDVRVRFCPSPTGTPHVGLIRTALFNWAYARHHGGTFVFRIEDTDAARDSEDSYRALLDALRWLGLTWDEGPEVGGPYEPYRQSLRRELHLDVVRRLLAAGEAYESFSTPEEVEARHRAAGRDPKLGYDNHDRDLTPEQIAAYKAEGRGAVVRLRMPDHDLSWDDLVRGETTFRAGSVPDFALTRGTGEPLYTLVNPVDDAAMKITHVLRGEDILSSTPRQIALYEALQRIGAADFTPRFGHLPFVMGQGNKKLSKRDPESNLFVHRDRGFIPEGLLNYLALLGWGLAEDRDVFSMAEMVAAFDISKVNSNPARFDQKKADAINAEHIRLLEPGDFAHRLREYLTEHGHIGAEVDEKLFATAAELVQTRIVVLADAWDLLKFLFVPAGEFTVDPAAAEKNLGPDAAPVLRAAIAALDGISEWTATVLEEALKTALVDDLGLKPRKAFAPVRVAVTGSHISPPLYESLELLGRAATMDRLRAAAGSIGVE</sequence>
<dbReference type="GO" id="GO:0004818">
    <property type="term" value="F:glutamate-tRNA ligase activity"/>
    <property type="evidence" value="ECO:0007669"/>
    <property type="project" value="UniProtKB-UniRule"/>
</dbReference>
<dbReference type="GO" id="GO:0008270">
    <property type="term" value="F:zinc ion binding"/>
    <property type="evidence" value="ECO:0007669"/>
    <property type="project" value="InterPro"/>
</dbReference>
<dbReference type="Gene3D" id="3.90.800.10">
    <property type="entry name" value="Glutamyl-tRNA Synthetase, Domain 3"/>
    <property type="match status" value="1"/>
</dbReference>
<protein>
    <recommendedName>
        <fullName evidence="8">Glutamate--tRNA ligase</fullName>
        <ecNumber evidence="8">6.1.1.17</ecNumber>
    </recommendedName>
    <alternativeName>
        <fullName evidence="8">Glutamyl-tRNA synthetase</fullName>
        <shortName evidence="8">GluRS</shortName>
    </alternativeName>
</protein>
<evidence type="ECO:0000256" key="5">
    <source>
        <dbReference type="ARBA" id="ARBA00022840"/>
    </source>
</evidence>
<comment type="caution">
    <text evidence="12">The sequence shown here is derived from an EMBL/GenBank/DDBJ whole genome shotgun (WGS) entry which is preliminary data.</text>
</comment>
<accession>A0A164J9K3</accession>
<dbReference type="InterPro" id="IPR020751">
    <property type="entry name" value="aa-tRNA-synth_I_codon-bd_sub2"/>
</dbReference>
<evidence type="ECO:0000256" key="9">
    <source>
        <dbReference type="SAM" id="MobiDB-lite"/>
    </source>
</evidence>
<dbReference type="CDD" id="cd00808">
    <property type="entry name" value="GluRS_core"/>
    <property type="match status" value="1"/>
</dbReference>
<dbReference type="HAMAP" id="MF_00022">
    <property type="entry name" value="Glu_tRNA_synth_type1"/>
    <property type="match status" value="1"/>
</dbReference>
<evidence type="ECO:0000256" key="4">
    <source>
        <dbReference type="ARBA" id="ARBA00022741"/>
    </source>
</evidence>
<dbReference type="InterPro" id="IPR033910">
    <property type="entry name" value="GluRS_core"/>
</dbReference>
<evidence type="ECO:0000313" key="12">
    <source>
        <dbReference type="EMBL" id="KZM70181.1"/>
    </source>
</evidence>
<reference evidence="12 13" key="1">
    <citation type="submission" date="2016-04" db="EMBL/GenBank/DDBJ databases">
        <authorList>
            <person name="Evans L.H."/>
            <person name="Alamgir A."/>
            <person name="Owens N."/>
            <person name="Weber N.D."/>
            <person name="Virtaneva K."/>
            <person name="Barbian K."/>
            <person name="Babar A."/>
            <person name="Rosenke K."/>
        </authorList>
    </citation>
    <scope>NUCLEOTIDE SEQUENCE [LARGE SCALE GENOMIC DNA]</scope>
    <source>
        <strain evidence="12 13">IFM 0406</strain>
    </source>
</reference>
<evidence type="ECO:0000256" key="3">
    <source>
        <dbReference type="ARBA" id="ARBA00022598"/>
    </source>
</evidence>
<feature type="domain" description="Aminoacyl-tRNA synthetase class I anticodon-binding" evidence="11">
    <location>
        <begin position="337"/>
        <end position="483"/>
    </location>
</feature>
<comment type="catalytic activity">
    <reaction evidence="8">
        <text>tRNA(Glu) + L-glutamate + ATP = L-glutamyl-tRNA(Glu) + AMP + diphosphate</text>
        <dbReference type="Rhea" id="RHEA:23540"/>
        <dbReference type="Rhea" id="RHEA-COMP:9663"/>
        <dbReference type="Rhea" id="RHEA-COMP:9680"/>
        <dbReference type="ChEBI" id="CHEBI:29985"/>
        <dbReference type="ChEBI" id="CHEBI:30616"/>
        <dbReference type="ChEBI" id="CHEBI:33019"/>
        <dbReference type="ChEBI" id="CHEBI:78442"/>
        <dbReference type="ChEBI" id="CHEBI:78520"/>
        <dbReference type="ChEBI" id="CHEBI:456215"/>
        <dbReference type="EC" id="6.1.1.17"/>
    </reaction>
</comment>
<name>A0A164J9K3_9NOCA</name>
<dbReference type="InterPro" id="IPR008925">
    <property type="entry name" value="aa_tRNA-synth_I_cd-bd_sf"/>
</dbReference>
<dbReference type="AlphaFoldDB" id="A0A164J9K3"/>
<dbReference type="Gene3D" id="1.10.10.350">
    <property type="match status" value="1"/>
</dbReference>
<dbReference type="STRING" id="455432.AWN90_06415"/>